<protein>
    <submittedName>
        <fullName evidence="1">Uncharacterized protein</fullName>
    </submittedName>
</protein>
<proteinExistence type="predicted"/>
<dbReference type="AlphaFoldDB" id="A0A080ZFY2"/>
<sequence>MVLPIRNVKSLQDMENQVGVGFADRVPGTCSYQPESSTITYENAEPINDFKAVKVGLQNVAGVIQLFEGVGHALVLCELLGFQK</sequence>
<comment type="caution">
    <text evidence="1">The sequence shown here is derived from an EMBL/GenBank/DDBJ whole genome shotgun (WGS) entry which is preliminary data.</text>
</comment>
<dbReference type="EMBL" id="ANJA01003182">
    <property type="protein sequence ID" value="ETO65543.1"/>
    <property type="molecule type" value="Genomic_DNA"/>
</dbReference>
<organism evidence="1 2">
    <name type="scientific">Phytophthora nicotianae P1976</name>
    <dbReference type="NCBI Taxonomy" id="1317066"/>
    <lineage>
        <taxon>Eukaryota</taxon>
        <taxon>Sar</taxon>
        <taxon>Stramenopiles</taxon>
        <taxon>Oomycota</taxon>
        <taxon>Peronosporomycetes</taxon>
        <taxon>Peronosporales</taxon>
        <taxon>Peronosporaceae</taxon>
        <taxon>Phytophthora</taxon>
    </lineage>
</organism>
<evidence type="ECO:0000313" key="1">
    <source>
        <dbReference type="EMBL" id="ETO65543.1"/>
    </source>
</evidence>
<reference evidence="1 2" key="1">
    <citation type="submission" date="2013-11" db="EMBL/GenBank/DDBJ databases">
        <title>The Genome Sequence of Phytophthora parasitica P1976.</title>
        <authorList>
            <consortium name="The Broad Institute Genomics Platform"/>
            <person name="Russ C."/>
            <person name="Tyler B."/>
            <person name="Panabieres F."/>
            <person name="Shan W."/>
            <person name="Tripathy S."/>
            <person name="Grunwald N."/>
            <person name="Machado M."/>
            <person name="Johnson C.S."/>
            <person name="Walker B."/>
            <person name="Young S."/>
            <person name="Zeng Q."/>
            <person name="Gargeya S."/>
            <person name="Fitzgerald M."/>
            <person name="Haas B."/>
            <person name="Abouelleil A."/>
            <person name="Allen A.W."/>
            <person name="Alvarado L."/>
            <person name="Arachchi H.M."/>
            <person name="Berlin A.M."/>
            <person name="Chapman S.B."/>
            <person name="Gainer-Dewar J."/>
            <person name="Goldberg J."/>
            <person name="Griggs A."/>
            <person name="Gujja S."/>
            <person name="Hansen M."/>
            <person name="Howarth C."/>
            <person name="Imamovic A."/>
            <person name="Ireland A."/>
            <person name="Larimer J."/>
            <person name="McCowan C."/>
            <person name="Murphy C."/>
            <person name="Pearson M."/>
            <person name="Poon T.W."/>
            <person name="Priest M."/>
            <person name="Roberts A."/>
            <person name="Saif S."/>
            <person name="Shea T."/>
            <person name="Sisk P."/>
            <person name="Sykes S."/>
            <person name="Wortman J."/>
            <person name="Nusbaum C."/>
            <person name="Birren B."/>
        </authorList>
    </citation>
    <scope>NUCLEOTIDE SEQUENCE [LARGE SCALE GENOMIC DNA]</scope>
    <source>
        <strain evidence="1 2">P1976</strain>
    </source>
</reference>
<accession>A0A080ZFY2</accession>
<dbReference type="Proteomes" id="UP000028582">
    <property type="component" value="Unassembled WGS sequence"/>
</dbReference>
<evidence type="ECO:0000313" key="2">
    <source>
        <dbReference type="Proteomes" id="UP000028582"/>
    </source>
</evidence>
<gene>
    <name evidence="1" type="ORF">F444_17171</name>
</gene>
<name>A0A080ZFY2_PHYNI</name>